<organism evidence="1 2">
    <name type="scientific">Vibrio diazotrophicus</name>
    <dbReference type="NCBI Taxonomy" id="685"/>
    <lineage>
        <taxon>Bacteria</taxon>
        <taxon>Pseudomonadati</taxon>
        <taxon>Pseudomonadota</taxon>
        <taxon>Gammaproteobacteria</taxon>
        <taxon>Vibrionales</taxon>
        <taxon>Vibrionaceae</taxon>
        <taxon>Vibrio</taxon>
    </lineage>
</organism>
<gene>
    <name evidence="1" type="ORF">DET48_11565</name>
</gene>
<dbReference type="EMBL" id="QLTR01000015">
    <property type="protein sequence ID" value="RAS62134.1"/>
    <property type="molecule type" value="Genomic_DNA"/>
</dbReference>
<protein>
    <submittedName>
        <fullName evidence="1">Uncharacterized protein</fullName>
    </submittedName>
</protein>
<dbReference type="AlphaFoldDB" id="A0A329E7K9"/>
<evidence type="ECO:0000313" key="2">
    <source>
        <dbReference type="Proteomes" id="UP000248729"/>
    </source>
</evidence>
<name>A0A329E7K9_VIBDI</name>
<accession>A0A329E7K9</accession>
<comment type="caution">
    <text evidence="1">The sequence shown here is derived from an EMBL/GenBank/DDBJ whole genome shotgun (WGS) entry which is preliminary data.</text>
</comment>
<sequence length="36" mass="4041">MLNHTENTVGCLCPSMYQQDLGCHEIAPLFIKAKPH</sequence>
<evidence type="ECO:0000313" key="1">
    <source>
        <dbReference type="EMBL" id="RAS62134.1"/>
    </source>
</evidence>
<proteinExistence type="predicted"/>
<reference evidence="1 2" key="1">
    <citation type="submission" date="2018-06" db="EMBL/GenBank/DDBJ databases">
        <title>Freshwater and sediment microbial communities from various areas in North America, analyzing microbe dynamics in response to fracking.</title>
        <authorList>
            <person name="Lamendella R."/>
        </authorList>
    </citation>
    <scope>NUCLEOTIDE SEQUENCE [LARGE SCALE GENOMIC DNA]</scope>
    <source>
        <strain evidence="1 2">99A</strain>
    </source>
</reference>
<dbReference type="Proteomes" id="UP000248729">
    <property type="component" value="Unassembled WGS sequence"/>
</dbReference>